<accession>A0A1G6VCE6</accession>
<dbReference type="AlphaFoldDB" id="A0A1G6VCE6"/>
<organism evidence="2 3">
    <name type="scientific">Terribacillus halophilus</name>
    <dbReference type="NCBI Taxonomy" id="361279"/>
    <lineage>
        <taxon>Bacteria</taxon>
        <taxon>Bacillati</taxon>
        <taxon>Bacillota</taxon>
        <taxon>Bacilli</taxon>
        <taxon>Bacillales</taxon>
        <taxon>Bacillaceae</taxon>
        <taxon>Terribacillus</taxon>
    </lineage>
</organism>
<reference evidence="3" key="1">
    <citation type="submission" date="2016-10" db="EMBL/GenBank/DDBJ databases">
        <authorList>
            <person name="Varghese N."/>
            <person name="Submissions S."/>
        </authorList>
    </citation>
    <scope>NUCLEOTIDE SEQUENCE [LARGE SCALE GENOMIC DNA]</scope>
    <source>
        <strain evidence="3">DSM 21620</strain>
    </source>
</reference>
<sequence length="74" mass="8977">MDRASWIRFREQQVMMIYMAKDGSLTKRQVKIEKINEASVTGYCHLRKQLRTFRMDRILAIQPIKRQNTWRMSS</sequence>
<dbReference type="STRING" id="361279.SAMN05421663_11226"/>
<dbReference type="Proteomes" id="UP000198666">
    <property type="component" value="Unassembled WGS sequence"/>
</dbReference>
<proteinExistence type="predicted"/>
<evidence type="ECO:0000313" key="3">
    <source>
        <dbReference type="Proteomes" id="UP000198666"/>
    </source>
</evidence>
<dbReference type="EMBL" id="FMZB01000012">
    <property type="protein sequence ID" value="SDD50687.1"/>
    <property type="molecule type" value="Genomic_DNA"/>
</dbReference>
<keyword evidence="3" id="KW-1185">Reference proteome</keyword>
<evidence type="ECO:0000313" key="2">
    <source>
        <dbReference type="EMBL" id="SDD50687.1"/>
    </source>
</evidence>
<evidence type="ECO:0000259" key="1">
    <source>
        <dbReference type="Pfam" id="PF13280"/>
    </source>
</evidence>
<protein>
    <recommendedName>
        <fullName evidence="1">WYL domain-containing protein</fullName>
    </recommendedName>
</protein>
<dbReference type="Pfam" id="PF13280">
    <property type="entry name" value="WYL"/>
    <property type="match status" value="1"/>
</dbReference>
<feature type="domain" description="WYL" evidence="1">
    <location>
        <begin position="13"/>
        <end position="62"/>
    </location>
</feature>
<gene>
    <name evidence="2" type="ORF">SAMN05421663_11226</name>
</gene>
<name>A0A1G6VCE6_9BACI</name>
<dbReference type="OrthoDB" id="2112405at2"/>
<dbReference type="InterPro" id="IPR026881">
    <property type="entry name" value="WYL_dom"/>
</dbReference>